<protein>
    <submittedName>
        <fullName evidence="5">Uncharacterized protein</fullName>
    </submittedName>
</protein>
<dbReference type="SUPFAM" id="SSF55874">
    <property type="entry name" value="ATPase domain of HSP90 chaperone/DNA topoisomerase II/histidine kinase"/>
    <property type="match status" value="1"/>
</dbReference>
<dbReference type="Gene3D" id="3.30.565.10">
    <property type="entry name" value="Histidine kinase-like ATPase, C-terminal domain"/>
    <property type="match status" value="1"/>
</dbReference>
<proteinExistence type="inferred from homology"/>
<name>A0AAD4T5R9_9MAGN</name>
<dbReference type="InterPro" id="IPR020575">
    <property type="entry name" value="Hsp90_N"/>
</dbReference>
<evidence type="ECO:0000256" key="4">
    <source>
        <dbReference type="ARBA" id="ARBA00023186"/>
    </source>
</evidence>
<sequence>MIIPPPPYDPHGGYPVPTLEMTAQAPLPPHNGYAPLQAEVYRLMDIIINSVYSNKDIFLRELISNASDALDKIRFLVLTYKEVLGEGDDTKFEILVRMGV</sequence>
<dbReference type="PRINTS" id="PR00775">
    <property type="entry name" value="HEATSHOCK90"/>
</dbReference>
<dbReference type="EMBL" id="JAJJMB010004716">
    <property type="protein sequence ID" value="KAI3942175.1"/>
    <property type="molecule type" value="Genomic_DNA"/>
</dbReference>
<organism evidence="5 6">
    <name type="scientific">Papaver atlanticum</name>
    <dbReference type="NCBI Taxonomy" id="357466"/>
    <lineage>
        <taxon>Eukaryota</taxon>
        <taxon>Viridiplantae</taxon>
        <taxon>Streptophyta</taxon>
        <taxon>Embryophyta</taxon>
        <taxon>Tracheophyta</taxon>
        <taxon>Spermatophyta</taxon>
        <taxon>Magnoliopsida</taxon>
        <taxon>Ranunculales</taxon>
        <taxon>Papaveraceae</taxon>
        <taxon>Papaveroideae</taxon>
        <taxon>Papaver</taxon>
    </lineage>
</organism>
<dbReference type="GO" id="GO:0005524">
    <property type="term" value="F:ATP binding"/>
    <property type="evidence" value="ECO:0007669"/>
    <property type="project" value="UniProtKB-KW"/>
</dbReference>
<dbReference type="GO" id="GO:0016887">
    <property type="term" value="F:ATP hydrolysis activity"/>
    <property type="evidence" value="ECO:0007669"/>
    <property type="project" value="InterPro"/>
</dbReference>
<keyword evidence="2" id="KW-0547">Nucleotide-binding</keyword>
<evidence type="ECO:0000256" key="3">
    <source>
        <dbReference type="ARBA" id="ARBA00022840"/>
    </source>
</evidence>
<dbReference type="InterPro" id="IPR019805">
    <property type="entry name" value="Heat_shock_protein_90_CS"/>
</dbReference>
<dbReference type="AlphaFoldDB" id="A0AAD4T5R9"/>
<dbReference type="GO" id="GO:0051082">
    <property type="term" value="F:unfolded protein binding"/>
    <property type="evidence" value="ECO:0007669"/>
    <property type="project" value="InterPro"/>
</dbReference>
<keyword evidence="4" id="KW-0143">Chaperone</keyword>
<keyword evidence="6" id="KW-1185">Reference proteome</keyword>
<gene>
    <name evidence="5" type="ORF">MKW98_003774</name>
</gene>
<evidence type="ECO:0000256" key="2">
    <source>
        <dbReference type="ARBA" id="ARBA00022741"/>
    </source>
</evidence>
<comment type="caution">
    <text evidence="5">The sequence shown here is derived from an EMBL/GenBank/DDBJ whole genome shotgun (WGS) entry which is preliminary data.</text>
</comment>
<dbReference type="GO" id="GO:0140662">
    <property type="term" value="F:ATP-dependent protein folding chaperone"/>
    <property type="evidence" value="ECO:0007669"/>
    <property type="project" value="InterPro"/>
</dbReference>
<dbReference type="Proteomes" id="UP001202328">
    <property type="component" value="Unassembled WGS sequence"/>
</dbReference>
<dbReference type="PROSITE" id="PS00298">
    <property type="entry name" value="HSP90"/>
    <property type="match status" value="1"/>
</dbReference>
<dbReference type="InterPro" id="IPR001404">
    <property type="entry name" value="Hsp90_fam"/>
</dbReference>
<evidence type="ECO:0000313" key="6">
    <source>
        <dbReference type="Proteomes" id="UP001202328"/>
    </source>
</evidence>
<accession>A0AAD4T5R9</accession>
<reference evidence="5" key="1">
    <citation type="submission" date="2022-04" db="EMBL/GenBank/DDBJ databases">
        <title>A functionally conserved STORR gene fusion in Papaver species that diverged 16.8 million years ago.</title>
        <authorList>
            <person name="Catania T."/>
        </authorList>
    </citation>
    <scope>NUCLEOTIDE SEQUENCE</scope>
    <source>
        <strain evidence="5">S-188037</strain>
    </source>
</reference>
<evidence type="ECO:0000256" key="1">
    <source>
        <dbReference type="ARBA" id="ARBA00008239"/>
    </source>
</evidence>
<comment type="similarity">
    <text evidence="1">Belongs to the heat shock protein 90 family.</text>
</comment>
<keyword evidence="3" id="KW-0067">ATP-binding</keyword>
<dbReference type="InterPro" id="IPR036890">
    <property type="entry name" value="HATPase_C_sf"/>
</dbReference>
<dbReference type="PANTHER" id="PTHR11528">
    <property type="entry name" value="HEAT SHOCK PROTEIN 90 FAMILY MEMBER"/>
    <property type="match status" value="1"/>
</dbReference>
<evidence type="ECO:0000313" key="5">
    <source>
        <dbReference type="EMBL" id="KAI3942175.1"/>
    </source>
</evidence>